<comment type="caution">
    <text evidence="2">The sequence shown here is derived from an EMBL/GenBank/DDBJ whole genome shotgun (WGS) entry which is preliminary data.</text>
</comment>
<organism evidence="2 3">
    <name type="scientific">Candidatus Magasanikbacteria bacterium GW2011_GWA2_42_32</name>
    <dbReference type="NCBI Taxonomy" id="1619039"/>
    <lineage>
        <taxon>Bacteria</taxon>
        <taxon>Candidatus Magasanikiibacteriota</taxon>
    </lineage>
</organism>
<evidence type="ECO:0000313" key="2">
    <source>
        <dbReference type="EMBL" id="KKS56762.1"/>
    </source>
</evidence>
<evidence type="ECO:0000256" key="1">
    <source>
        <dbReference type="SAM" id="Phobius"/>
    </source>
</evidence>
<gene>
    <name evidence="2" type="ORF">UV20_C0006G0045</name>
</gene>
<keyword evidence="1" id="KW-1133">Transmembrane helix</keyword>
<proteinExistence type="predicted"/>
<name>A0A0G1A6V2_9BACT</name>
<protein>
    <recommendedName>
        <fullName evidence="4">DUF5673 domain-containing protein</fullName>
    </recommendedName>
</protein>
<accession>A0A0G1A6V2</accession>
<dbReference type="Proteomes" id="UP000034837">
    <property type="component" value="Unassembled WGS sequence"/>
</dbReference>
<dbReference type="AlphaFoldDB" id="A0A0G1A6V2"/>
<feature type="transmembrane region" description="Helical" evidence="1">
    <location>
        <begin position="32"/>
        <end position="49"/>
    </location>
</feature>
<dbReference type="EMBL" id="LCDO01000006">
    <property type="protein sequence ID" value="KKS56762.1"/>
    <property type="molecule type" value="Genomic_DNA"/>
</dbReference>
<keyword evidence="1" id="KW-0812">Transmembrane</keyword>
<reference evidence="2 3" key="1">
    <citation type="journal article" date="2015" name="Nature">
        <title>rRNA introns, odd ribosomes, and small enigmatic genomes across a large radiation of phyla.</title>
        <authorList>
            <person name="Brown C.T."/>
            <person name="Hug L.A."/>
            <person name="Thomas B.C."/>
            <person name="Sharon I."/>
            <person name="Castelle C.J."/>
            <person name="Singh A."/>
            <person name="Wilkins M.J."/>
            <person name="Williams K.H."/>
            <person name="Banfield J.F."/>
        </authorList>
    </citation>
    <scope>NUCLEOTIDE SEQUENCE [LARGE SCALE GENOMIC DNA]</scope>
</reference>
<evidence type="ECO:0000313" key="3">
    <source>
        <dbReference type="Proteomes" id="UP000034837"/>
    </source>
</evidence>
<keyword evidence="1" id="KW-0472">Membrane</keyword>
<feature type="transmembrane region" description="Helical" evidence="1">
    <location>
        <begin position="55"/>
        <end position="72"/>
    </location>
</feature>
<evidence type="ECO:0008006" key="4">
    <source>
        <dbReference type="Google" id="ProtNLM"/>
    </source>
</evidence>
<sequence>MEENQMSVFDNWGNVLHTWQIPEYHQPERGRTWYIVASIIFVALLGYSIFAQNFLFAFLILLFAAIIFMHSTREPLYLNIGVSDKGVILNKRLIVYSGLSAFWIINEPPLTKNLYLKFNGGFQPPLSIHLAEEDAEEVRATLGQFLKEDKRQIEEPLSDLLWKVLKL</sequence>